<reference evidence="2" key="1">
    <citation type="journal article" date="2020" name="Stud. Mycol.">
        <title>101 Dothideomycetes genomes: a test case for predicting lifestyles and emergence of pathogens.</title>
        <authorList>
            <person name="Haridas S."/>
            <person name="Albert R."/>
            <person name="Binder M."/>
            <person name="Bloem J."/>
            <person name="Labutti K."/>
            <person name="Salamov A."/>
            <person name="Andreopoulos B."/>
            <person name="Baker S."/>
            <person name="Barry K."/>
            <person name="Bills G."/>
            <person name="Bluhm B."/>
            <person name="Cannon C."/>
            <person name="Castanera R."/>
            <person name="Culley D."/>
            <person name="Daum C."/>
            <person name="Ezra D."/>
            <person name="Gonzalez J."/>
            <person name="Henrissat B."/>
            <person name="Kuo A."/>
            <person name="Liang C."/>
            <person name="Lipzen A."/>
            <person name="Lutzoni F."/>
            <person name="Magnuson J."/>
            <person name="Mondo S."/>
            <person name="Nolan M."/>
            <person name="Ohm R."/>
            <person name="Pangilinan J."/>
            <person name="Park H.-J."/>
            <person name="Ramirez L."/>
            <person name="Alfaro M."/>
            <person name="Sun H."/>
            <person name="Tritt A."/>
            <person name="Yoshinaga Y."/>
            <person name="Zwiers L.-H."/>
            <person name="Turgeon B."/>
            <person name="Goodwin S."/>
            <person name="Spatafora J."/>
            <person name="Crous P."/>
            <person name="Grigoriev I."/>
        </authorList>
    </citation>
    <scope>NUCLEOTIDE SEQUENCE</scope>
    <source>
        <strain evidence="2">SCOH1-5</strain>
    </source>
</reference>
<feature type="chain" id="PRO_5025357688" evidence="1">
    <location>
        <begin position="19"/>
        <end position="314"/>
    </location>
</feature>
<evidence type="ECO:0000256" key="1">
    <source>
        <dbReference type="SAM" id="SignalP"/>
    </source>
</evidence>
<evidence type="ECO:0000313" key="3">
    <source>
        <dbReference type="Proteomes" id="UP000799539"/>
    </source>
</evidence>
<proteinExistence type="predicted"/>
<dbReference type="EMBL" id="ML992696">
    <property type="protein sequence ID" value="KAF2208178.1"/>
    <property type="molecule type" value="Genomic_DNA"/>
</dbReference>
<name>A0A6A6F122_9PEZI</name>
<evidence type="ECO:0000313" key="2">
    <source>
        <dbReference type="EMBL" id="KAF2208178.1"/>
    </source>
</evidence>
<feature type="signal peptide" evidence="1">
    <location>
        <begin position="1"/>
        <end position="18"/>
    </location>
</feature>
<keyword evidence="3" id="KW-1185">Reference proteome</keyword>
<accession>A0A6A6F122</accession>
<keyword evidence="1" id="KW-0732">Signal</keyword>
<protein>
    <submittedName>
        <fullName evidence="2">Uncharacterized protein</fullName>
    </submittedName>
</protein>
<sequence length="314" mass="32793">MRLSTLSSVAALAAHVLAAPQLVVPEIAGAARPSLLADNAVPRPKVDKKPKGSETTLFTPAATIPPVSKRDPDDDPVVRAISSGLAPLTVQHYYTTKSKKKSVPPITLGGTSAEPVTTLASTFPSKSVPMVGIIYDCGTKSCPYSSRIVPVSELSTMGISLVPQTAASSPSTVGLTPIAHADDAPVSVITSAPSVPSIFGRDAAASMMFPGFPGFPGFFTSHSDPPPQAPDVRIIPDIPIRALTCGFQGCFYVDDASKVAKRAVDDKFMTKTRVAADKPYDPDPKIPQAPDVRIIPGAPVQTLECNTQGCHDVV</sequence>
<organism evidence="2 3">
    <name type="scientific">Cercospora zeae-maydis SCOH1-5</name>
    <dbReference type="NCBI Taxonomy" id="717836"/>
    <lineage>
        <taxon>Eukaryota</taxon>
        <taxon>Fungi</taxon>
        <taxon>Dikarya</taxon>
        <taxon>Ascomycota</taxon>
        <taxon>Pezizomycotina</taxon>
        <taxon>Dothideomycetes</taxon>
        <taxon>Dothideomycetidae</taxon>
        <taxon>Mycosphaerellales</taxon>
        <taxon>Mycosphaerellaceae</taxon>
        <taxon>Cercospora</taxon>
    </lineage>
</organism>
<dbReference type="Proteomes" id="UP000799539">
    <property type="component" value="Unassembled WGS sequence"/>
</dbReference>
<gene>
    <name evidence="2" type="ORF">CERZMDRAFT_101631</name>
</gene>
<dbReference type="AlphaFoldDB" id="A0A6A6F122"/>